<dbReference type="SUPFAM" id="SSF54277">
    <property type="entry name" value="CAD &amp; PB1 domains"/>
    <property type="match status" value="1"/>
</dbReference>
<proteinExistence type="predicted"/>
<dbReference type="SUPFAM" id="SSF46934">
    <property type="entry name" value="UBA-like"/>
    <property type="match status" value="1"/>
</dbReference>
<name>A0ABP0W5E8_9BRYO</name>
<dbReference type="PANTHER" id="PTHR20930">
    <property type="entry name" value="OVARIAN CARCINOMA ANTIGEN CA125-RELATED"/>
    <property type="match status" value="1"/>
</dbReference>
<reference evidence="3" key="1">
    <citation type="submission" date="2024-02" db="EMBL/GenBank/DDBJ databases">
        <authorList>
            <consortium name="ELIXIR-Norway"/>
            <consortium name="Elixir Norway"/>
        </authorList>
    </citation>
    <scope>NUCLEOTIDE SEQUENCE</scope>
</reference>
<evidence type="ECO:0000313" key="3">
    <source>
        <dbReference type="EMBL" id="CAK9261176.1"/>
    </source>
</evidence>
<dbReference type="InterPro" id="IPR053793">
    <property type="entry name" value="PB1-like"/>
</dbReference>
<dbReference type="InterPro" id="IPR056893">
    <property type="entry name" value="UBA_Nbr1_C"/>
</dbReference>
<dbReference type="CDD" id="cd14319">
    <property type="entry name" value="UBA_NBR1"/>
    <property type="match status" value="1"/>
</dbReference>
<evidence type="ECO:0000259" key="2">
    <source>
        <dbReference type="PROSITE" id="PS51745"/>
    </source>
</evidence>
<feature type="region of interest" description="Disordered" evidence="1">
    <location>
        <begin position="117"/>
        <end position="143"/>
    </location>
</feature>
<dbReference type="Pfam" id="PF16158">
    <property type="entry name" value="N_BRCA1_IG"/>
    <property type="match status" value="1"/>
</dbReference>
<dbReference type="InterPro" id="IPR013783">
    <property type="entry name" value="Ig-like_fold"/>
</dbReference>
<dbReference type="PROSITE" id="PS51745">
    <property type="entry name" value="PB1"/>
    <property type="match status" value="1"/>
</dbReference>
<gene>
    <name evidence="3" type="ORF">CSSPJE1EN1_LOCUS6654</name>
</gene>
<protein>
    <recommendedName>
        <fullName evidence="2">PB1 domain-containing protein</fullName>
    </recommendedName>
</protein>
<evidence type="ECO:0000313" key="4">
    <source>
        <dbReference type="Proteomes" id="UP001497444"/>
    </source>
</evidence>
<dbReference type="Gene3D" id="3.10.20.90">
    <property type="entry name" value="Phosphatidylinositol 3-kinase Catalytic Subunit, Chain A, domain 1"/>
    <property type="match status" value="1"/>
</dbReference>
<organism evidence="3 4">
    <name type="scientific">Sphagnum jensenii</name>
    <dbReference type="NCBI Taxonomy" id="128206"/>
    <lineage>
        <taxon>Eukaryota</taxon>
        <taxon>Viridiplantae</taxon>
        <taxon>Streptophyta</taxon>
        <taxon>Embryophyta</taxon>
        <taxon>Bryophyta</taxon>
        <taxon>Sphagnophytina</taxon>
        <taxon>Sphagnopsida</taxon>
        <taxon>Sphagnales</taxon>
        <taxon>Sphagnaceae</taxon>
        <taxon>Sphagnum</taxon>
    </lineage>
</organism>
<dbReference type="PANTHER" id="PTHR20930:SF0">
    <property type="entry name" value="PROTEIN ILRUN"/>
    <property type="match status" value="1"/>
</dbReference>
<dbReference type="Proteomes" id="UP001497444">
    <property type="component" value="Chromosome 13"/>
</dbReference>
<keyword evidence="4" id="KW-1185">Reference proteome</keyword>
<dbReference type="CDD" id="cd14947">
    <property type="entry name" value="NBR1_like"/>
    <property type="match status" value="1"/>
</dbReference>
<accession>A0ABP0W5E8</accession>
<dbReference type="Pfam" id="PF00564">
    <property type="entry name" value="PB1"/>
    <property type="match status" value="1"/>
</dbReference>
<dbReference type="SMART" id="SM00666">
    <property type="entry name" value="PB1"/>
    <property type="match status" value="1"/>
</dbReference>
<dbReference type="InterPro" id="IPR032350">
    <property type="entry name" value="Nbr1_FW"/>
</dbReference>
<evidence type="ECO:0000256" key="1">
    <source>
        <dbReference type="SAM" id="MobiDB-lite"/>
    </source>
</evidence>
<dbReference type="EMBL" id="OZ020108">
    <property type="protein sequence ID" value="CAK9261176.1"/>
    <property type="molecule type" value="Genomic_DNA"/>
</dbReference>
<dbReference type="InterPro" id="IPR000270">
    <property type="entry name" value="PB1_dom"/>
</dbReference>
<dbReference type="Pfam" id="PF24932">
    <property type="entry name" value="UBA_NBR1_C"/>
    <property type="match status" value="2"/>
</dbReference>
<dbReference type="Gene3D" id="1.10.8.10">
    <property type="entry name" value="DNA helicase RuvA subunit, C-terminal domain"/>
    <property type="match status" value="2"/>
</dbReference>
<dbReference type="Gene3D" id="2.60.40.10">
    <property type="entry name" value="Immunoglobulins"/>
    <property type="match status" value="1"/>
</dbReference>
<sequence length="749" mass="81696">MENLFFLIAKFSDLKIKYGNVLRRITVQASPPSNGGPDLSYLQLEDMIRQTFKLPPPPSSSGHIVITYTDTENEVVTMTGDQDLQDACVNQGLNPLRLHVTVAPVATLFDGRFGQHQHGLHPAGATHGSSHGRHGGHYGGRPQNAPILKSFTVDDSTVKFSDPDTAKQTAEHVAHWVREGCEPLIKNAPKVVSAIPNGGNRNNLTHALLAPFPFTQQTCSSNPMFSKPYNPVFSKPYAAPESPAPSPVTELLIPLEKVSKNKGAAAATPSAAIAQDDHEPVLHNGVQCDICNTLSLIVGPQYKSQREHELCQACFQENRCVEYYDQVDQPLFHPQHIHLPTCGSQMMQCPANPMYYGESLQAFSMWSPHHGGPGGPYHGGKPEAHCGGSMLGLGGKLDAQFVQDVTMFDGTELAPGTQFTKIWCLRNSGSSAWPPQTQLVHVGGDQLGSVYAATLELPQKGLAPDGEVEASVDLVAPERPGHYVSHWQLTAPAGLKFGHCVWVLIQELSAIQQIEAEVSNEEPVVSPETKVHANVGQPQLENGVSAPNTALSMVPPQNEEDLITFDANPEEFTEKVEYLVISQGSSTPLMVESQADDARKTQAETEIKDADIESSELGNFSMVHIPLPYTEDSIEGFSSEREQLKAAAAEAGPVDAVLANLEAMGFTTMTNLNLDLLKKNNNDMQDTLDDLVTATEWDPMLEELEEMGFYDTEMNWQLMFKNKGSVKHVVKELVQMYKDPATNGKDQQA</sequence>
<feature type="domain" description="PB1" evidence="2">
    <location>
        <begin position="11"/>
        <end position="103"/>
    </location>
</feature>
<dbReference type="InterPro" id="IPR009060">
    <property type="entry name" value="UBA-like_sf"/>
</dbReference>